<keyword evidence="1" id="KW-0472">Membrane</keyword>
<dbReference type="OrthoDB" id="3599804at2759"/>
<protein>
    <recommendedName>
        <fullName evidence="4">Transmembrane protein</fullName>
    </recommendedName>
</protein>
<sequence>MDVQATPTQQAIAACPAVAGLTTSSTSIPKPSVDTSPPIQSNIDNLAETIRDLSQSLPKPKPPIITWIDTLLPVVQGLSIFGGSITFTLILGANAPPTKRFTDQMVRDLLSVAWLLFALGLAMATIAQLTVAGRDERIQARGDLKLTKTSRWAFMAKFLPFCLGGCMLGSFFLLSLVMLAYSDVGWVAVVTAVLGSAVCFTGWCAYAFMPERLDRLLGLRP</sequence>
<comment type="caution">
    <text evidence="2">The sequence shown here is derived from an EMBL/GenBank/DDBJ whole genome shotgun (WGS) entry which is preliminary data.</text>
</comment>
<evidence type="ECO:0008006" key="4">
    <source>
        <dbReference type="Google" id="ProtNLM"/>
    </source>
</evidence>
<evidence type="ECO:0000313" key="2">
    <source>
        <dbReference type="EMBL" id="KAH7122976.1"/>
    </source>
</evidence>
<name>A0A9P9DPM2_9HYPO</name>
<dbReference type="Proteomes" id="UP000738349">
    <property type="component" value="Unassembled WGS sequence"/>
</dbReference>
<evidence type="ECO:0000256" key="1">
    <source>
        <dbReference type="SAM" id="Phobius"/>
    </source>
</evidence>
<gene>
    <name evidence="2" type="ORF">EDB81DRAFT_890677</name>
</gene>
<feature type="transmembrane region" description="Helical" evidence="1">
    <location>
        <begin position="71"/>
        <end position="92"/>
    </location>
</feature>
<reference evidence="2" key="1">
    <citation type="journal article" date="2021" name="Nat. Commun.">
        <title>Genetic determinants of endophytism in the Arabidopsis root mycobiome.</title>
        <authorList>
            <person name="Mesny F."/>
            <person name="Miyauchi S."/>
            <person name="Thiergart T."/>
            <person name="Pickel B."/>
            <person name="Atanasova L."/>
            <person name="Karlsson M."/>
            <person name="Huettel B."/>
            <person name="Barry K.W."/>
            <person name="Haridas S."/>
            <person name="Chen C."/>
            <person name="Bauer D."/>
            <person name="Andreopoulos W."/>
            <person name="Pangilinan J."/>
            <person name="LaButti K."/>
            <person name="Riley R."/>
            <person name="Lipzen A."/>
            <person name="Clum A."/>
            <person name="Drula E."/>
            <person name="Henrissat B."/>
            <person name="Kohler A."/>
            <person name="Grigoriev I.V."/>
            <person name="Martin F.M."/>
            <person name="Hacquard S."/>
        </authorList>
    </citation>
    <scope>NUCLEOTIDE SEQUENCE</scope>
    <source>
        <strain evidence="2">MPI-CAGE-AT-0147</strain>
    </source>
</reference>
<feature type="transmembrane region" description="Helical" evidence="1">
    <location>
        <begin position="112"/>
        <end position="133"/>
    </location>
</feature>
<keyword evidence="1" id="KW-0812">Transmembrane</keyword>
<keyword evidence="3" id="KW-1185">Reference proteome</keyword>
<organism evidence="2 3">
    <name type="scientific">Dactylonectria macrodidyma</name>
    <dbReference type="NCBI Taxonomy" id="307937"/>
    <lineage>
        <taxon>Eukaryota</taxon>
        <taxon>Fungi</taxon>
        <taxon>Dikarya</taxon>
        <taxon>Ascomycota</taxon>
        <taxon>Pezizomycotina</taxon>
        <taxon>Sordariomycetes</taxon>
        <taxon>Hypocreomycetidae</taxon>
        <taxon>Hypocreales</taxon>
        <taxon>Nectriaceae</taxon>
        <taxon>Dactylonectria</taxon>
    </lineage>
</organism>
<accession>A0A9P9DPM2</accession>
<evidence type="ECO:0000313" key="3">
    <source>
        <dbReference type="Proteomes" id="UP000738349"/>
    </source>
</evidence>
<feature type="transmembrane region" description="Helical" evidence="1">
    <location>
        <begin position="154"/>
        <end position="180"/>
    </location>
</feature>
<keyword evidence="1" id="KW-1133">Transmembrane helix</keyword>
<dbReference type="AlphaFoldDB" id="A0A9P9DPM2"/>
<proteinExistence type="predicted"/>
<feature type="transmembrane region" description="Helical" evidence="1">
    <location>
        <begin position="186"/>
        <end position="209"/>
    </location>
</feature>
<dbReference type="EMBL" id="JAGMUV010000023">
    <property type="protein sequence ID" value="KAH7122976.1"/>
    <property type="molecule type" value="Genomic_DNA"/>
</dbReference>